<feature type="compositionally biased region" description="Basic and acidic residues" evidence="1">
    <location>
        <begin position="280"/>
        <end position="296"/>
    </location>
</feature>
<evidence type="ECO:0000313" key="3">
    <source>
        <dbReference type="Proteomes" id="UP000759537"/>
    </source>
</evidence>
<keyword evidence="3" id="KW-1185">Reference proteome</keyword>
<comment type="caution">
    <text evidence="2">The sequence shown here is derived from an EMBL/GenBank/DDBJ whole genome shotgun (WGS) entry which is preliminary data.</text>
</comment>
<evidence type="ECO:0000256" key="1">
    <source>
        <dbReference type="SAM" id="MobiDB-lite"/>
    </source>
</evidence>
<proteinExistence type="predicted"/>
<evidence type="ECO:0000313" key="2">
    <source>
        <dbReference type="EMBL" id="KAF8460972.1"/>
    </source>
</evidence>
<feature type="compositionally biased region" description="Low complexity" evidence="1">
    <location>
        <begin position="364"/>
        <end position="381"/>
    </location>
</feature>
<organism evidence="2 3">
    <name type="scientific">Russula ochroleuca</name>
    <dbReference type="NCBI Taxonomy" id="152965"/>
    <lineage>
        <taxon>Eukaryota</taxon>
        <taxon>Fungi</taxon>
        <taxon>Dikarya</taxon>
        <taxon>Basidiomycota</taxon>
        <taxon>Agaricomycotina</taxon>
        <taxon>Agaricomycetes</taxon>
        <taxon>Russulales</taxon>
        <taxon>Russulaceae</taxon>
        <taxon>Russula</taxon>
    </lineage>
</organism>
<feature type="region of interest" description="Disordered" evidence="1">
    <location>
        <begin position="272"/>
        <end position="396"/>
    </location>
</feature>
<reference evidence="2" key="2">
    <citation type="journal article" date="2020" name="Nat. Commun.">
        <title>Large-scale genome sequencing of mycorrhizal fungi provides insights into the early evolution of symbiotic traits.</title>
        <authorList>
            <person name="Miyauchi S."/>
            <person name="Kiss E."/>
            <person name="Kuo A."/>
            <person name="Drula E."/>
            <person name="Kohler A."/>
            <person name="Sanchez-Garcia M."/>
            <person name="Morin E."/>
            <person name="Andreopoulos B."/>
            <person name="Barry K.W."/>
            <person name="Bonito G."/>
            <person name="Buee M."/>
            <person name="Carver A."/>
            <person name="Chen C."/>
            <person name="Cichocki N."/>
            <person name="Clum A."/>
            <person name="Culley D."/>
            <person name="Crous P.W."/>
            <person name="Fauchery L."/>
            <person name="Girlanda M."/>
            <person name="Hayes R.D."/>
            <person name="Keri Z."/>
            <person name="LaButti K."/>
            <person name="Lipzen A."/>
            <person name="Lombard V."/>
            <person name="Magnuson J."/>
            <person name="Maillard F."/>
            <person name="Murat C."/>
            <person name="Nolan M."/>
            <person name="Ohm R.A."/>
            <person name="Pangilinan J."/>
            <person name="Pereira M.F."/>
            <person name="Perotto S."/>
            <person name="Peter M."/>
            <person name="Pfister S."/>
            <person name="Riley R."/>
            <person name="Sitrit Y."/>
            <person name="Stielow J.B."/>
            <person name="Szollosi G."/>
            <person name="Zifcakova L."/>
            <person name="Stursova M."/>
            <person name="Spatafora J.W."/>
            <person name="Tedersoo L."/>
            <person name="Vaario L.M."/>
            <person name="Yamada A."/>
            <person name="Yan M."/>
            <person name="Wang P."/>
            <person name="Xu J."/>
            <person name="Bruns T."/>
            <person name="Baldrian P."/>
            <person name="Vilgalys R."/>
            <person name="Dunand C."/>
            <person name="Henrissat B."/>
            <person name="Grigoriev I.V."/>
            <person name="Hibbett D."/>
            <person name="Nagy L.G."/>
            <person name="Martin F.M."/>
        </authorList>
    </citation>
    <scope>NUCLEOTIDE SEQUENCE</scope>
    <source>
        <strain evidence="2">Prilba</strain>
    </source>
</reference>
<feature type="compositionally biased region" description="Basic residues" evidence="1">
    <location>
        <begin position="326"/>
        <end position="342"/>
    </location>
</feature>
<reference evidence="2" key="1">
    <citation type="submission" date="2019-10" db="EMBL/GenBank/DDBJ databases">
        <authorList>
            <consortium name="DOE Joint Genome Institute"/>
            <person name="Kuo A."/>
            <person name="Miyauchi S."/>
            <person name="Kiss E."/>
            <person name="Drula E."/>
            <person name="Kohler A."/>
            <person name="Sanchez-Garcia M."/>
            <person name="Andreopoulos B."/>
            <person name="Barry K.W."/>
            <person name="Bonito G."/>
            <person name="Buee M."/>
            <person name="Carver A."/>
            <person name="Chen C."/>
            <person name="Cichocki N."/>
            <person name="Clum A."/>
            <person name="Culley D."/>
            <person name="Crous P.W."/>
            <person name="Fauchery L."/>
            <person name="Girlanda M."/>
            <person name="Hayes R."/>
            <person name="Keri Z."/>
            <person name="LaButti K."/>
            <person name="Lipzen A."/>
            <person name="Lombard V."/>
            <person name="Magnuson J."/>
            <person name="Maillard F."/>
            <person name="Morin E."/>
            <person name="Murat C."/>
            <person name="Nolan M."/>
            <person name="Ohm R."/>
            <person name="Pangilinan J."/>
            <person name="Pereira M."/>
            <person name="Perotto S."/>
            <person name="Peter M."/>
            <person name="Riley R."/>
            <person name="Sitrit Y."/>
            <person name="Stielow B."/>
            <person name="Szollosi G."/>
            <person name="Zifcakova L."/>
            <person name="Stursova M."/>
            <person name="Spatafora J.W."/>
            <person name="Tedersoo L."/>
            <person name="Vaario L.-M."/>
            <person name="Yamada A."/>
            <person name="Yan M."/>
            <person name="Wang P."/>
            <person name="Xu J."/>
            <person name="Bruns T."/>
            <person name="Baldrian P."/>
            <person name="Vilgalys R."/>
            <person name="Henrissat B."/>
            <person name="Grigoriev I.V."/>
            <person name="Hibbett D."/>
            <person name="Nagy L.G."/>
            <person name="Martin F.M."/>
        </authorList>
    </citation>
    <scope>NUCLEOTIDE SEQUENCE</scope>
    <source>
        <strain evidence="2">Prilba</strain>
    </source>
</reference>
<dbReference type="AlphaFoldDB" id="A0A9P5JTN4"/>
<dbReference type="EMBL" id="WHVB01000143">
    <property type="protein sequence ID" value="KAF8460972.1"/>
    <property type="molecule type" value="Genomic_DNA"/>
</dbReference>
<feature type="compositionally biased region" description="Polar residues" evidence="1">
    <location>
        <begin position="308"/>
        <end position="319"/>
    </location>
</feature>
<dbReference type="OrthoDB" id="3262530at2759"/>
<dbReference type="Proteomes" id="UP000759537">
    <property type="component" value="Unassembled WGS sequence"/>
</dbReference>
<accession>A0A9P5JTN4</accession>
<name>A0A9P5JTN4_9AGAM</name>
<gene>
    <name evidence="2" type="ORF">DFH94DRAFT_789963</name>
</gene>
<protein>
    <submittedName>
        <fullName evidence="2">Uncharacterized protein</fullName>
    </submittedName>
</protein>
<sequence length="458" mass="50395">MSRRLFSSTLPRGISEVAREIRLLASPQQPPASEIRTLSPLHLPDVWTPSQHLMNMGLRPALARRLSSIYMDIVARYRQVFESYFRCAVSGSCHLNPEHYRDVFVVHFRGTVQVLASRMVSTAWVWLCQAGLPPTLFWPQCIDVHVDAETKAQILSRLRLRTTSFIMDATSNRVELPEETEGDFPTKILAPVPPPLRSTTPIRDLFHSESEKPSTCFPAYYPPPPKPISSPQKTLVTQFKLTPSTKNKKSFANYTVDVSSLTALLGKMSSTTSEAGLKTQENRKHAWALRSKEPEPSPHLSPVAANMSGISQSPNTEMVSSVKPITKPRKRRIAALPKRHIKTTALPTTDPSLPPAANPPVSRTPSLTSDTSSCSDSFSSSDELDTPPSTPPSHSHALIACNALSTGVISSKPNTRRPFGLPMFTSADFPVPRKKGIHIDFTNGEAVGVQQLSFTFGA</sequence>